<accession>A0A9W8J7C9</accession>
<feature type="transmembrane region" description="Helical" evidence="1">
    <location>
        <begin position="14"/>
        <end position="33"/>
    </location>
</feature>
<dbReference type="AlphaFoldDB" id="A0A9W8J7C9"/>
<proteinExistence type="predicted"/>
<keyword evidence="3" id="KW-1185">Reference proteome</keyword>
<evidence type="ECO:0000313" key="3">
    <source>
        <dbReference type="Proteomes" id="UP001140091"/>
    </source>
</evidence>
<gene>
    <name evidence="2" type="ORF">H1R20_g7588</name>
</gene>
<dbReference type="OrthoDB" id="10467197at2759"/>
<sequence>MADSTVNLAEIHEFYVGMYLLCAFLKAIDFAWLSTS</sequence>
<feature type="non-terminal residue" evidence="2">
    <location>
        <position position="1"/>
    </location>
</feature>
<comment type="caution">
    <text evidence="2">The sequence shown here is derived from an EMBL/GenBank/DDBJ whole genome shotgun (WGS) entry which is preliminary data.</text>
</comment>
<keyword evidence="1" id="KW-1133">Transmembrane helix</keyword>
<keyword evidence="1" id="KW-0472">Membrane</keyword>
<reference evidence="2" key="1">
    <citation type="submission" date="2022-06" db="EMBL/GenBank/DDBJ databases">
        <title>Genome Sequence of Candolleomyces eurysporus.</title>
        <authorList>
            <person name="Buettner E."/>
        </authorList>
    </citation>
    <scope>NUCLEOTIDE SEQUENCE</scope>
    <source>
        <strain evidence="2">VTCC 930004</strain>
    </source>
</reference>
<protein>
    <submittedName>
        <fullName evidence="2">Uncharacterized protein</fullName>
    </submittedName>
</protein>
<dbReference type="EMBL" id="JANBPK010000870">
    <property type="protein sequence ID" value="KAJ2929507.1"/>
    <property type="molecule type" value="Genomic_DNA"/>
</dbReference>
<organism evidence="2 3">
    <name type="scientific">Candolleomyces eurysporus</name>
    <dbReference type="NCBI Taxonomy" id="2828524"/>
    <lineage>
        <taxon>Eukaryota</taxon>
        <taxon>Fungi</taxon>
        <taxon>Dikarya</taxon>
        <taxon>Basidiomycota</taxon>
        <taxon>Agaricomycotina</taxon>
        <taxon>Agaricomycetes</taxon>
        <taxon>Agaricomycetidae</taxon>
        <taxon>Agaricales</taxon>
        <taxon>Agaricineae</taxon>
        <taxon>Psathyrellaceae</taxon>
        <taxon>Candolleomyces</taxon>
    </lineage>
</organism>
<keyword evidence="1" id="KW-0812">Transmembrane</keyword>
<dbReference type="Proteomes" id="UP001140091">
    <property type="component" value="Unassembled WGS sequence"/>
</dbReference>
<name>A0A9W8J7C9_9AGAR</name>
<evidence type="ECO:0000256" key="1">
    <source>
        <dbReference type="SAM" id="Phobius"/>
    </source>
</evidence>
<evidence type="ECO:0000313" key="2">
    <source>
        <dbReference type="EMBL" id="KAJ2929507.1"/>
    </source>
</evidence>